<sequence length="130" mass="14138">MNDHALAAENALLKARLAETEAALADAVEAQRRLESIIGELRRERFGPASEKLDPEQFNLPLEDVEVAQGILEAAQEKARRALKGSGADAERPARRNRGHLPAHLPRIERVIEPASTLCPCGCGQMVKIG</sequence>
<gene>
    <name evidence="4" type="ORF">D1114_19245</name>
</gene>
<proteinExistence type="predicted"/>
<organism evidence="4 5">
    <name type="scientific">Cereibacter sphaeroides</name>
    <name type="common">Rhodobacter sphaeroides</name>
    <dbReference type="NCBI Taxonomy" id="1063"/>
    <lineage>
        <taxon>Bacteria</taxon>
        <taxon>Pseudomonadati</taxon>
        <taxon>Pseudomonadota</taxon>
        <taxon>Alphaproteobacteria</taxon>
        <taxon>Rhodobacterales</taxon>
        <taxon>Paracoccaceae</taxon>
        <taxon>Cereibacter</taxon>
    </lineage>
</organism>
<protein>
    <submittedName>
        <fullName evidence="4">IS66 family transposase</fullName>
    </submittedName>
</protein>
<dbReference type="AlphaFoldDB" id="A0AAX1UGN3"/>
<evidence type="ECO:0000256" key="1">
    <source>
        <dbReference type="SAM" id="Coils"/>
    </source>
</evidence>
<dbReference type="Pfam" id="PF13007">
    <property type="entry name" value="LZ_Tnp_IS66"/>
    <property type="match status" value="1"/>
</dbReference>
<feature type="domain" description="Transposase TnpC homeodomain" evidence="3">
    <location>
        <begin position="33"/>
        <end position="109"/>
    </location>
</feature>
<dbReference type="Proteomes" id="UP000266305">
    <property type="component" value="Unassembled WGS sequence"/>
</dbReference>
<name>A0AAX1UGN3_CERSP</name>
<comment type="caution">
    <text evidence="4">The sequence shown here is derived from an EMBL/GenBank/DDBJ whole genome shotgun (WGS) entry which is preliminary data.</text>
</comment>
<evidence type="ECO:0000313" key="4">
    <source>
        <dbReference type="EMBL" id="RHZ91848.1"/>
    </source>
</evidence>
<feature type="coiled-coil region" evidence="1">
    <location>
        <begin position="10"/>
        <end position="44"/>
    </location>
</feature>
<feature type="region of interest" description="Disordered" evidence="2">
    <location>
        <begin position="80"/>
        <end position="102"/>
    </location>
</feature>
<evidence type="ECO:0000256" key="2">
    <source>
        <dbReference type="SAM" id="MobiDB-lite"/>
    </source>
</evidence>
<feature type="non-terminal residue" evidence="4">
    <location>
        <position position="130"/>
    </location>
</feature>
<evidence type="ECO:0000259" key="3">
    <source>
        <dbReference type="Pfam" id="PF13007"/>
    </source>
</evidence>
<dbReference type="EMBL" id="QWGP01000029">
    <property type="protein sequence ID" value="RHZ91848.1"/>
    <property type="molecule type" value="Genomic_DNA"/>
</dbReference>
<reference evidence="4 5" key="1">
    <citation type="submission" date="2018-08" db="EMBL/GenBank/DDBJ databases">
        <title>Draft genome sequence of Rhodobacter sphaeroides FY.</title>
        <authorList>
            <person name="Rayyan A."/>
            <person name="Meyer T.E."/>
            <person name="Kyndt J.A."/>
        </authorList>
    </citation>
    <scope>NUCLEOTIDE SEQUENCE [LARGE SCALE GENOMIC DNA]</scope>
    <source>
        <strain evidence="4 5">FY</strain>
    </source>
</reference>
<keyword evidence="1" id="KW-0175">Coiled coil</keyword>
<dbReference type="InterPro" id="IPR024463">
    <property type="entry name" value="Transposase_TnpC_homeodom"/>
</dbReference>
<evidence type="ECO:0000313" key="5">
    <source>
        <dbReference type="Proteomes" id="UP000266305"/>
    </source>
</evidence>
<accession>A0AAX1UGN3</accession>